<reference evidence="1 2" key="1">
    <citation type="journal article" date="2021" name="Microb. Ecol.">
        <title>Candidatus Mesenet longicola: Novel Endosymbionts of Brontispa longissima that Induce Cytoplasmic Incompatibility.</title>
        <authorList>
            <person name="Takano S."/>
            <person name="Gotoh Y."/>
            <person name="Hayashi T."/>
        </authorList>
    </citation>
    <scope>NUCLEOTIDE SEQUENCE [LARGE SCALE GENOMIC DNA]</scope>
    <source>
        <strain evidence="1">L5</strain>
    </source>
</reference>
<evidence type="ECO:0000313" key="1">
    <source>
        <dbReference type="EMBL" id="GHM60087.1"/>
    </source>
</evidence>
<organism evidence="1 2">
    <name type="scientific">Candidatus Mesenet longicola</name>
    <dbReference type="NCBI Taxonomy" id="1892558"/>
    <lineage>
        <taxon>Bacteria</taxon>
        <taxon>Pseudomonadati</taxon>
        <taxon>Pseudomonadota</taxon>
        <taxon>Alphaproteobacteria</taxon>
        <taxon>Rickettsiales</taxon>
        <taxon>Anaplasmataceae</taxon>
        <taxon>Candidatus Mesenet</taxon>
    </lineage>
</organism>
<gene>
    <name evidence="1" type="ORF">sL5_10800</name>
</gene>
<evidence type="ECO:0000313" key="2">
    <source>
        <dbReference type="Proteomes" id="UP000637906"/>
    </source>
</evidence>
<dbReference type="Proteomes" id="UP000637906">
    <property type="component" value="Unassembled WGS sequence"/>
</dbReference>
<proteinExistence type="predicted"/>
<keyword evidence="2" id="KW-1185">Reference proteome</keyword>
<sequence>MGKNEKISGADAFPSKGKLAPYDTERFKLKKELAIERDI</sequence>
<protein>
    <submittedName>
        <fullName evidence="1">Uncharacterized protein</fullName>
    </submittedName>
</protein>
<name>A0A8J3MQZ7_9RICK</name>
<comment type="caution">
    <text evidence="1">The sequence shown here is derived from an EMBL/GenBank/DDBJ whole genome shotgun (WGS) entry which is preliminary data.</text>
</comment>
<dbReference type="EMBL" id="BNGU01000071">
    <property type="protein sequence ID" value="GHM60087.1"/>
    <property type="molecule type" value="Genomic_DNA"/>
</dbReference>
<dbReference type="AlphaFoldDB" id="A0A8J3MQZ7"/>
<accession>A0A8J3MQZ7</accession>